<evidence type="ECO:0000259" key="8">
    <source>
        <dbReference type="Pfam" id="PF13567"/>
    </source>
</evidence>
<feature type="domain" description="DUF4131" evidence="8">
    <location>
        <begin position="23"/>
        <end position="195"/>
    </location>
</feature>
<evidence type="ECO:0000313" key="10">
    <source>
        <dbReference type="Proteomes" id="UP000536534"/>
    </source>
</evidence>
<comment type="subcellular location">
    <subcellularLocation>
        <location evidence="1">Cell membrane</location>
        <topology evidence="1">Multi-pass membrane protein</topology>
    </subcellularLocation>
</comment>
<dbReference type="Proteomes" id="UP000536534">
    <property type="component" value="Unassembled WGS sequence"/>
</dbReference>
<proteinExistence type="predicted"/>
<organism evidence="9 10">
    <name type="scientific">Thauera phenolivorans</name>
    <dbReference type="NCBI Taxonomy" id="1792543"/>
    <lineage>
        <taxon>Bacteria</taxon>
        <taxon>Pseudomonadati</taxon>
        <taxon>Pseudomonadota</taxon>
        <taxon>Betaproteobacteria</taxon>
        <taxon>Rhodocyclales</taxon>
        <taxon>Zoogloeaceae</taxon>
        <taxon>Thauera</taxon>
    </lineage>
</organism>
<protein>
    <submittedName>
        <fullName evidence="9">ComEC family competence protein</fullName>
    </submittedName>
</protein>
<dbReference type="Pfam" id="PF03772">
    <property type="entry name" value="Competence"/>
    <property type="match status" value="1"/>
</dbReference>
<keyword evidence="3 6" id="KW-0812">Transmembrane</keyword>
<dbReference type="PANTHER" id="PTHR30619:SF1">
    <property type="entry name" value="RECOMBINATION PROTEIN 2"/>
    <property type="match status" value="1"/>
</dbReference>
<dbReference type="PANTHER" id="PTHR30619">
    <property type="entry name" value="DNA INTERNALIZATION/COMPETENCE PROTEIN COMEC/REC2"/>
    <property type="match status" value="1"/>
</dbReference>
<keyword evidence="2" id="KW-1003">Cell membrane</keyword>
<feature type="non-terminal residue" evidence="9">
    <location>
        <position position="458"/>
    </location>
</feature>
<comment type="caution">
    <text evidence="9">The sequence shown here is derived from an EMBL/GenBank/DDBJ whole genome shotgun (WGS) entry which is preliminary data.</text>
</comment>
<reference evidence="9 10" key="1">
    <citation type="journal article" date="2020" name="Biotechnol. Biofuels">
        <title>New insights from the biogas microbiome by comprehensive genome-resolved metagenomics of nearly 1600 species originating from multiple anaerobic digesters.</title>
        <authorList>
            <person name="Campanaro S."/>
            <person name="Treu L."/>
            <person name="Rodriguez-R L.M."/>
            <person name="Kovalovszki A."/>
            <person name="Ziels R.M."/>
            <person name="Maus I."/>
            <person name="Zhu X."/>
            <person name="Kougias P.G."/>
            <person name="Basile A."/>
            <person name="Luo G."/>
            <person name="Schluter A."/>
            <person name="Konstantinidis K.T."/>
            <person name="Angelidaki I."/>
        </authorList>
    </citation>
    <scope>NUCLEOTIDE SEQUENCE [LARGE SCALE GENOMIC DNA]</scope>
    <source>
        <strain evidence="9">AS06rmzACSIP_256</strain>
    </source>
</reference>
<feature type="domain" description="ComEC/Rec2-related protein" evidence="7">
    <location>
        <begin position="237"/>
        <end position="449"/>
    </location>
</feature>
<dbReference type="Pfam" id="PF13567">
    <property type="entry name" value="DUF4131"/>
    <property type="match status" value="1"/>
</dbReference>
<sequence length="458" mass="48915">MRIKIVVFAAGVWAFQQSPGLPPPALLHAGALVWLALALLAFVVRRRRSRAGGRAGCILLLLVLLAFAAGWLWAGLRAEWRLADALPAALEGEDLVVVGRVADLPQPFARGVRFGFELDLVQPEGVAAGAPRRLALSWYAARDGEQAMPQVRAGERWRFVVRLKRPHGLANPHGFDYEAWLLERGIRATGYVRGEAVRLDAEPAGALQWLHLRRGEVRERLLAVLGERPYAGIVVALAVGDQRAITPAQWEVFRRTGVNHLVAISGLHVSLVALVAGIVCGGLWRRVPAFSLRLAALRMAALAGLIAATAYAMLAGLGIPVQRALLMLAAAALALLAGREPGPGRILAFALGAVLVVDPWAVLAAGFWLSFAAVGVILHLLAGRHGVGRSQGWRIALKIQLALQFALVPALLLLFHAFSLVSLPANLVAIPLVSYVVTPLVLLGVVLPVDSLLVLAHA</sequence>
<keyword evidence="4 6" id="KW-1133">Transmembrane helix</keyword>
<dbReference type="InterPro" id="IPR025405">
    <property type="entry name" value="DUF4131"/>
</dbReference>
<dbReference type="GO" id="GO:0005886">
    <property type="term" value="C:plasma membrane"/>
    <property type="evidence" value="ECO:0007669"/>
    <property type="project" value="UniProtKB-SubCell"/>
</dbReference>
<dbReference type="InterPro" id="IPR052159">
    <property type="entry name" value="Competence_DNA_uptake"/>
</dbReference>
<accession>A0A7X7LYI0</accession>
<evidence type="ECO:0000256" key="2">
    <source>
        <dbReference type="ARBA" id="ARBA00022475"/>
    </source>
</evidence>
<evidence type="ECO:0000256" key="1">
    <source>
        <dbReference type="ARBA" id="ARBA00004651"/>
    </source>
</evidence>
<feature type="transmembrane region" description="Helical" evidence="6">
    <location>
        <begin position="296"/>
        <end position="314"/>
    </location>
</feature>
<feature type="transmembrane region" description="Helical" evidence="6">
    <location>
        <begin position="56"/>
        <end position="74"/>
    </location>
</feature>
<feature type="transmembrane region" description="Helical" evidence="6">
    <location>
        <begin position="399"/>
        <end position="420"/>
    </location>
</feature>
<feature type="transmembrane region" description="Helical" evidence="6">
    <location>
        <begin position="367"/>
        <end position="387"/>
    </location>
</feature>
<evidence type="ECO:0000313" key="9">
    <source>
        <dbReference type="EMBL" id="NLF55578.1"/>
    </source>
</evidence>
<evidence type="ECO:0000256" key="3">
    <source>
        <dbReference type="ARBA" id="ARBA00022692"/>
    </source>
</evidence>
<dbReference type="InterPro" id="IPR004477">
    <property type="entry name" value="ComEC_N"/>
</dbReference>
<evidence type="ECO:0000256" key="6">
    <source>
        <dbReference type="SAM" id="Phobius"/>
    </source>
</evidence>
<evidence type="ECO:0000256" key="4">
    <source>
        <dbReference type="ARBA" id="ARBA00022989"/>
    </source>
</evidence>
<dbReference type="AlphaFoldDB" id="A0A7X7LYI0"/>
<dbReference type="EMBL" id="JAAYYV010000412">
    <property type="protein sequence ID" value="NLF55578.1"/>
    <property type="molecule type" value="Genomic_DNA"/>
</dbReference>
<gene>
    <name evidence="9" type="ORF">GX576_14510</name>
</gene>
<keyword evidence="5 6" id="KW-0472">Membrane</keyword>
<name>A0A7X7LYI0_9RHOO</name>
<feature type="transmembrane region" description="Helical" evidence="6">
    <location>
        <begin position="261"/>
        <end position="284"/>
    </location>
</feature>
<dbReference type="NCBIfam" id="TIGR00360">
    <property type="entry name" value="ComEC_N-term"/>
    <property type="match status" value="1"/>
</dbReference>
<evidence type="ECO:0000256" key="5">
    <source>
        <dbReference type="ARBA" id="ARBA00023136"/>
    </source>
</evidence>
<feature type="transmembrane region" description="Helical" evidence="6">
    <location>
        <begin position="26"/>
        <end position="44"/>
    </location>
</feature>
<feature type="transmembrane region" description="Helical" evidence="6">
    <location>
        <begin position="432"/>
        <end position="456"/>
    </location>
</feature>
<evidence type="ECO:0000259" key="7">
    <source>
        <dbReference type="Pfam" id="PF03772"/>
    </source>
</evidence>